<dbReference type="EMBL" id="BMTF01000045">
    <property type="protein sequence ID" value="GGV97130.1"/>
    <property type="molecule type" value="Genomic_DNA"/>
</dbReference>
<name>A0ABQ2W9T3_9ACTN</name>
<proteinExistence type="predicted"/>
<reference evidence="2" key="1">
    <citation type="journal article" date="2019" name="Int. J. Syst. Evol. Microbiol.">
        <title>The Global Catalogue of Microorganisms (GCM) 10K type strain sequencing project: providing services to taxonomists for standard genome sequencing and annotation.</title>
        <authorList>
            <consortium name="The Broad Institute Genomics Platform"/>
            <consortium name="The Broad Institute Genome Sequencing Center for Infectious Disease"/>
            <person name="Wu L."/>
            <person name="Ma J."/>
        </authorList>
    </citation>
    <scope>NUCLEOTIDE SEQUENCE [LARGE SCALE GENOMIC DNA]</scope>
    <source>
        <strain evidence="2">JCM 4376</strain>
    </source>
</reference>
<dbReference type="Proteomes" id="UP000660675">
    <property type="component" value="Unassembled WGS sequence"/>
</dbReference>
<evidence type="ECO:0000313" key="1">
    <source>
        <dbReference type="EMBL" id="GGV97130.1"/>
    </source>
</evidence>
<keyword evidence="2" id="KW-1185">Reference proteome</keyword>
<sequence>MMEAPVPSEARFNAMKRKTRFLLAGLATVGGAVAGAGLLHNRRPGRREWLHVTVFSEPGYQGRIKRLIWTGGERKVVPLTRVQLPRIGSIRLEWRVYCFQPEVQPPDMYILRQALIERLDRADPEGGMFGIIAANQLARMFSVRLWEPVHESEARSGVRLWAGRPGSPLSAHDEVASSDKAVTSGEAAVPGARTWHDILADTPDLGSWSTRTRYLELGYHDGSSPRS</sequence>
<comment type="caution">
    <text evidence="1">The sequence shown here is derived from an EMBL/GenBank/DDBJ whole genome shotgun (WGS) entry which is preliminary data.</text>
</comment>
<evidence type="ECO:0000313" key="2">
    <source>
        <dbReference type="Proteomes" id="UP000660675"/>
    </source>
</evidence>
<gene>
    <name evidence="1" type="ORF">GCM10015535_67900</name>
</gene>
<protein>
    <submittedName>
        <fullName evidence="1">Uncharacterized protein</fullName>
    </submittedName>
</protein>
<accession>A0ABQ2W9T3</accession>
<organism evidence="1 2">
    <name type="scientific">Streptomyces gelaticus</name>
    <dbReference type="NCBI Taxonomy" id="285446"/>
    <lineage>
        <taxon>Bacteria</taxon>
        <taxon>Bacillati</taxon>
        <taxon>Actinomycetota</taxon>
        <taxon>Actinomycetes</taxon>
        <taxon>Kitasatosporales</taxon>
        <taxon>Streptomycetaceae</taxon>
        <taxon>Streptomyces</taxon>
    </lineage>
</organism>